<dbReference type="RefSeq" id="WP_048112290.1">
    <property type="nucleotide sequence ID" value="NZ_CP010070.1"/>
</dbReference>
<keyword evidence="3" id="KW-0808">Transferase</keyword>
<evidence type="ECO:0000256" key="5">
    <source>
        <dbReference type="ARBA" id="ARBA00022747"/>
    </source>
</evidence>
<dbReference type="PANTHER" id="PTHR42933:SF3">
    <property type="entry name" value="TYPE I RESTRICTION ENZYME MJAVIII METHYLASE SUBUNIT"/>
    <property type="match status" value="1"/>
</dbReference>
<evidence type="ECO:0000313" key="10">
    <source>
        <dbReference type="Proteomes" id="UP000030787"/>
    </source>
</evidence>
<dbReference type="InterPro" id="IPR038333">
    <property type="entry name" value="T1MK-like_N_sf"/>
</dbReference>
<dbReference type="Gene3D" id="1.20.1260.30">
    <property type="match status" value="1"/>
</dbReference>
<dbReference type="Pfam" id="PF02384">
    <property type="entry name" value="N6_Mtase"/>
    <property type="match status" value="1"/>
</dbReference>
<evidence type="ECO:0000256" key="3">
    <source>
        <dbReference type="ARBA" id="ARBA00022679"/>
    </source>
</evidence>
<protein>
    <recommendedName>
        <fullName evidence="1">site-specific DNA-methyltransferase (adenine-specific)</fullName>
        <ecNumber evidence="1">2.1.1.72</ecNumber>
    </recommendedName>
</protein>
<dbReference type="InterPro" id="IPR051537">
    <property type="entry name" value="DNA_Adenine_Mtase"/>
</dbReference>
<organism evidence="9 10">
    <name type="scientific">Candidatus Methanoplasma termitum</name>
    <dbReference type="NCBI Taxonomy" id="1577791"/>
    <lineage>
        <taxon>Archaea</taxon>
        <taxon>Methanobacteriati</taxon>
        <taxon>Thermoplasmatota</taxon>
        <taxon>Thermoplasmata</taxon>
        <taxon>Methanomassiliicoccales</taxon>
        <taxon>Methanomassiliicoccaceae</taxon>
        <taxon>Candidatus Methanoplasma</taxon>
    </lineage>
</organism>
<dbReference type="Gene3D" id="3.40.50.150">
    <property type="entry name" value="Vaccinia Virus protein VP39"/>
    <property type="match status" value="1"/>
</dbReference>
<dbReference type="AlphaFoldDB" id="A0A0A7LEC2"/>
<feature type="domain" description="N6 adenine-specific DNA methyltransferase N-terminal" evidence="8">
    <location>
        <begin position="6"/>
        <end position="127"/>
    </location>
</feature>
<dbReference type="GO" id="GO:0009007">
    <property type="term" value="F:site-specific DNA-methyltransferase (adenine-specific) activity"/>
    <property type="evidence" value="ECO:0007669"/>
    <property type="project" value="UniProtKB-EC"/>
</dbReference>
<dbReference type="Pfam" id="PF12161">
    <property type="entry name" value="HsdM_N"/>
    <property type="match status" value="1"/>
</dbReference>
<keyword evidence="5" id="KW-0680">Restriction system</keyword>
<dbReference type="Proteomes" id="UP000030787">
    <property type="component" value="Chromosome"/>
</dbReference>
<dbReference type="GeneID" id="24818413"/>
<comment type="catalytic activity">
    <reaction evidence="6">
        <text>a 2'-deoxyadenosine in DNA + S-adenosyl-L-methionine = an N(6)-methyl-2'-deoxyadenosine in DNA + S-adenosyl-L-homocysteine + H(+)</text>
        <dbReference type="Rhea" id="RHEA:15197"/>
        <dbReference type="Rhea" id="RHEA-COMP:12418"/>
        <dbReference type="Rhea" id="RHEA-COMP:12419"/>
        <dbReference type="ChEBI" id="CHEBI:15378"/>
        <dbReference type="ChEBI" id="CHEBI:57856"/>
        <dbReference type="ChEBI" id="CHEBI:59789"/>
        <dbReference type="ChEBI" id="CHEBI:90615"/>
        <dbReference type="ChEBI" id="CHEBI:90616"/>
        <dbReference type="EC" id="2.1.1.72"/>
    </reaction>
</comment>
<dbReference type="HOGENOM" id="CLU_018284_5_0_2"/>
<dbReference type="OrthoDB" id="45790at2157"/>
<gene>
    <name evidence="9" type="ORF">Mpt1_c07440</name>
</gene>
<dbReference type="InterPro" id="IPR022749">
    <property type="entry name" value="D12N6_MeTrfase_N"/>
</dbReference>
<evidence type="ECO:0000256" key="1">
    <source>
        <dbReference type="ARBA" id="ARBA00011900"/>
    </source>
</evidence>
<dbReference type="GO" id="GO:0008170">
    <property type="term" value="F:N-methyltransferase activity"/>
    <property type="evidence" value="ECO:0007669"/>
    <property type="project" value="InterPro"/>
</dbReference>
<keyword evidence="4" id="KW-0949">S-adenosyl-L-methionine</keyword>
<sequence>MITGELKNKVDKLWEMFWTGGLTNPLDVIEQITYLMFIHDLDKMDNDRKKDSRMLDLQYESIFAQKNHLKWSSLRDKSAEEMYQIVIGEVFPFIKILHMDGESTYSKYMGDAIFKIPTPQLLEKIVTALDEVYCLIERQPDNKDIRGDVYEYMLSKLTTAGTNGQFRTPRHIIRMMVELLDLRPGDLICDPACGTSGFLVASGEYLKEKYLEEIFYDEKIMKHYNNVMFTGYDMDRTMLRIGSMNMMTHGIQNPRIVYKDSLSDQNEDNSVYTKILTNPPFKGSLDNDIVSPTLTKIVKTKKTELLFLALFVRMLKNGGRCASIVPSGVSSNSNDKAYLNIRKEIVENHRLEAIISMPAGVFKPYAGVSTAIIIFTKTGAGGTDKVWFYDMQSDGYSLDDKRTPLEKSDIADITLRFKNLAEENSRERTEQSFLVPKAEIVEKKYSLSFSHYKQSVYVEKNYPHPRVIISEIKEIENELINGLLELEKRIDG</sequence>
<dbReference type="EC" id="2.1.1.72" evidence="1"/>
<dbReference type="InterPro" id="IPR003356">
    <property type="entry name" value="DNA_methylase_A-5"/>
</dbReference>
<evidence type="ECO:0000259" key="8">
    <source>
        <dbReference type="Pfam" id="PF12161"/>
    </source>
</evidence>
<keyword evidence="2 9" id="KW-0489">Methyltransferase</keyword>
<proteinExistence type="predicted"/>
<evidence type="ECO:0000313" key="9">
    <source>
        <dbReference type="EMBL" id="AIZ56627.1"/>
    </source>
</evidence>
<name>A0A0A7LEC2_9ARCH</name>
<dbReference type="PANTHER" id="PTHR42933">
    <property type="entry name" value="SLR6095 PROTEIN"/>
    <property type="match status" value="1"/>
</dbReference>
<evidence type="ECO:0000256" key="6">
    <source>
        <dbReference type="ARBA" id="ARBA00047942"/>
    </source>
</evidence>
<dbReference type="InterPro" id="IPR029063">
    <property type="entry name" value="SAM-dependent_MTases_sf"/>
</dbReference>
<dbReference type="GO" id="GO:0032259">
    <property type="term" value="P:methylation"/>
    <property type="evidence" value="ECO:0007669"/>
    <property type="project" value="UniProtKB-KW"/>
</dbReference>
<evidence type="ECO:0000256" key="4">
    <source>
        <dbReference type="ARBA" id="ARBA00022691"/>
    </source>
</evidence>
<accession>A0A0A7LEC2</accession>
<dbReference type="SUPFAM" id="SSF53335">
    <property type="entry name" value="S-adenosyl-L-methionine-dependent methyltransferases"/>
    <property type="match status" value="1"/>
</dbReference>
<dbReference type="KEGG" id="mear:Mpt1_c07440"/>
<evidence type="ECO:0000256" key="2">
    <source>
        <dbReference type="ARBA" id="ARBA00022603"/>
    </source>
</evidence>
<evidence type="ECO:0000259" key="7">
    <source>
        <dbReference type="Pfam" id="PF02384"/>
    </source>
</evidence>
<reference evidence="9 10" key="1">
    <citation type="journal article" date="2014" name="Appl. Environ. Microbiol.">
        <title>Comparative Genome Analysis of 'Candidatus Methanoplasma termitum' Indicates a New Mode of Energy Metabolism in the Seventh Order of Methanogens.</title>
        <authorList>
            <person name="Lang K."/>
            <person name="Schuldes J."/>
            <person name="Klingl A."/>
            <person name="Poehlein A."/>
            <person name="Daniel R."/>
            <person name="Brune A."/>
        </authorList>
    </citation>
    <scope>NUCLEOTIDE SEQUENCE [LARGE SCALE GENOMIC DNA]</scope>
    <source>
        <strain evidence="10">Mpt1</strain>
    </source>
</reference>
<dbReference type="PRINTS" id="PR00507">
    <property type="entry name" value="N12N6MTFRASE"/>
</dbReference>
<dbReference type="GO" id="GO:0003677">
    <property type="term" value="F:DNA binding"/>
    <property type="evidence" value="ECO:0007669"/>
    <property type="project" value="InterPro"/>
</dbReference>
<dbReference type="REBASE" id="98773">
    <property type="entry name" value="M.MteMpt1ORF7440P"/>
</dbReference>
<keyword evidence="10" id="KW-1185">Reference proteome</keyword>
<dbReference type="EMBL" id="CP010070">
    <property type="protein sequence ID" value="AIZ56627.1"/>
    <property type="molecule type" value="Genomic_DNA"/>
</dbReference>
<dbReference type="STRING" id="1577791.Mpt1_c07440"/>
<dbReference type="GO" id="GO:0009307">
    <property type="term" value="P:DNA restriction-modification system"/>
    <property type="evidence" value="ECO:0007669"/>
    <property type="project" value="UniProtKB-KW"/>
</dbReference>
<feature type="domain" description="DNA methylase adenine-specific" evidence="7">
    <location>
        <begin position="142"/>
        <end position="456"/>
    </location>
</feature>